<keyword evidence="2" id="KW-1185">Reference proteome</keyword>
<gene>
    <name evidence="1" type="ORF">GALMADRAFT_802700</name>
</gene>
<organism evidence="1 2">
    <name type="scientific">Galerina marginata (strain CBS 339.88)</name>
    <dbReference type="NCBI Taxonomy" id="685588"/>
    <lineage>
        <taxon>Eukaryota</taxon>
        <taxon>Fungi</taxon>
        <taxon>Dikarya</taxon>
        <taxon>Basidiomycota</taxon>
        <taxon>Agaricomycotina</taxon>
        <taxon>Agaricomycetes</taxon>
        <taxon>Agaricomycetidae</taxon>
        <taxon>Agaricales</taxon>
        <taxon>Agaricineae</taxon>
        <taxon>Strophariaceae</taxon>
        <taxon>Galerina</taxon>
    </lineage>
</organism>
<protein>
    <submittedName>
        <fullName evidence="1">Uncharacterized protein</fullName>
    </submittedName>
</protein>
<evidence type="ECO:0000313" key="2">
    <source>
        <dbReference type="Proteomes" id="UP000027222"/>
    </source>
</evidence>
<dbReference type="EMBL" id="KL142394">
    <property type="protein sequence ID" value="KDR71054.1"/>
    <property type="molecule type" value="Genomic_DNA"/>
</dbReference>
<sequence>MASALLLARRPCPSSHQCRLTWPKRHPTPFREPLPSSEGCGPEIRGLRRILGEGEYIRYENDPRCAAPHRIPATVSSSHPMQPRVCHHVSLSNDG</sequence>
<dbReference type="Proteomes" id="UP000027222">
    <property type="component" value="Unassembled WGS sequence"/>
</dbReference>
<name>A0A067STP1_GALM3</name>
<evidence type="ECO:0000313" key="1">
    <source>
        <dbReference type="EMBL" id="KDR71054.1"/>
    </source>
</evidence>
<reference evidence="2" key="1">
    <citation type="journal article" date="2014" name="Proc. Natl. Acad. Sci. U.S.A.">
        <title>Extensive sampling of basidiomycete genomes demonstrates inadequacy of the white-rot/brown-rot paradigm for wood decay fungi.</title>
        <authorList>
            <person name="Riley R."/>
            <person name="Salamov A.A."/>
            <person name="Brown D.W."/>
            <person name="Nagy L.G."/>
            <person name="Floudas D."/>
            <person name="Held B.W."/>
            <person name="Levasseur A."/>
            <person name="Lombard V."/>
            <person name="Morin E."/>
            <person name="Otillar R."/>
            <person name="Lindquist E.A."/>
            <person name="Sun H."/>
            <person name="LaButti K.M."/>
            <person name="Schmutz J."/>
            <person name="Jabbour D."/>
            <person name="Luo H."/>
            <person name="Baker S.E."/>
            <person name="Pisabarro A.G."/>
            <person name="Walton J.D."/>
            <person name="Blanchette R.A."/>
            <person name="Henrissat B."/>
            <person name="Martin F."/>
            <person name="Cullen D."/>
            <person name="Hibbett D.S."/>
            <person name="Grigoriev I.V."/>
        </authorList>
    </citation>
    <scope>NUCLEOTIDE SEQUENCE [LARGE SCALE GENOMIC DNA]</scope>
    <source>
        <strain evidence="2">CBS 339.88</strain>
    </source>
</reference>
<dbReference type="HOGENOM" id="CLU_2372938_0_0_1"/>
<dbReference type="AlphaFoldDB" id="A0A067STP1"/>
<accession>A0A067STP1</accession>
<proteinExistence type="predicted"/>